<dbReference type="PROSITE" id="PS50850">
    <property type="entry name" value="MFS"/>
    <property type="match status" value="1"/>
</dbReference>
<feature type="transmembrane region" description="Helical" evidence="5">
    <location>
        <begin position="263"/>
        <end position="285"/>
    </location>
</feature>
<keyword evidence="4 5" id="KW-0472">Membrane</keyword>
<reference evidence="7" key="1">
    <citation type="submission" date="2020-03" db="EMBL/GenBank/DDBJ databases">
        <title>Solimonas marina sp. nov., isolated from deep seawater of the Pacific Ocean.</title>
        <authorList>
            <person name="Liu X."/>
            <person name="Lai Q."/>
            <person name="Sun F."/>
            <person name="Gai Y."/>
            <person name="Li G."/>
            <person name="Shao Z."/>
        </authorList>
    </citation>
    <scope>NUCLEOTIDE SEQUENCE</scope>
    <source>
        <strain evidence="7">C16B3</strain>
    </source>
</reference>
<dbReference type="GO" id="GO:0046943">
    <property type="term" value="F:carboxylic acid transmembrane transporter activity"/>
    <property type="evidence" value="ECO:0007669"/>
    <property type="project" value="TreeGrafter"/>
</dbReference>
<dbReference type="InterPro" id="IPR020846">
    <property type="entry name" value="MFS_dom"/>
</dbReference>
<feature type="transmembrane region" description="Helical" evidence="5">
    <location>
        <begin position="53"/>
        <end position="73"/>
    </location>
</feature>
<dbReference type="PANTHER" id="PTHR23508:SF10">
    <property type="entry name" value="CARBOXYLIC ACID TRANSPORTER PROTEIN HOMOLOG"/>
    <property type="match status" value="1"/>
</dbReference>
<protein>
    <submittedName>
        <fullName evidence="7">MFS transporter</fullName>
    </submittedName>
</protein>
<feature type="transmembrane region" description="Helical" evidence="5">
    <location>
        <begin position="139"/>
        <end position="163"/>
    </location>
</feature>
<dbReference type="SUPFAM" id="SSF103473">
    <property type="entry name" value="MFS general substrate transporter"/>
    <property type="match status" value="1"/>
</dbReference>
<organism evidence="7 8">
    <name type="scientific">Solimonas marina</name>
    <dbReference type="NCBI Taxonomy" id="2714601"/>
    <lineage>
        <taxon>Bacteria</taxon>
        <taxon>Pseudomonadati</taxon>
        <taxon>Pseudomonadota</taxon>
        <taxon>Gammaproteobacteria</taxon>
        <taxon>Nevskiales</taxon>
        <taxon>Nevskiaceae</taxon>
        <taxon>Solimonas</taxon>
    </lineage>
</organism>
<feature type="transmembrane region" description="Helical" evidence="5">
    <location>
        <begin position="227"/>
        <end position="248"/>
    </location>
</feature>
<proteinExistence type="predicted"/>
<dbReference type="Gene3D" id="1.20.1250.20">
    <property type="entry name" value="MFS general substrate transporter like domains"/>
    <property type="match status" value="2"/>
</dbReference>
<feature type="domain" description="Major facilitator superfamily (MFS) profile" evidence="6">
    <location>
        <begin position="15"/>
        <end position="409"/>
    </location>
</feature>
<evidence type="ECO:0000256" key="4">
    <source>
        <dbReference type="ARBA" id="ARBA00023136"/>
    </source>
</evidence>
<dbReference type="Pfam" id="PF07690">
    <property type="entry name" value="MFS_1"/>
    <property type="match status" value="1"/>
</dbReference>
<evidence type="ECO:0000313" key="7">
    <source>
        <dbReference type="EMBL" id="NKF24125.1"/>
    </source>
</evidence>
<feature type="transmembrane region" description="Helical" evidence="5">
    <location>
        <begin position="317"/>
        <end position="341"/>
    </location>
</feature>
<name>A0A970B7W8_9GAMM</name>
<dbReference type="AlphaFoldDB" id="A0A970B7W8"/>
<feature type="transmembrane region" description="Helical" evidence="5">
    <location>
        <begin position="387"/>
        <end position="405"/>
    </location>
</feature>
<keyword evidence="2 5" id="KW-0812">Transmembrane</keyword>
<dbReference type="InterPro" id="IPR011701">
    <property type="entry name" value="MFS"/>
</dbReference>
<dbReference type="InterPro" id="IPR036259">
    <property type="entry name" value="MFS_trans_sf"/>
</dbReference>
<dbReference type="PROSITE" id="PS00217">
    <property type="entry name" value="SUGAR_TRANSPORT_2"/>
    <property type="match status" value="1"/>
</dbReference>
<evidence type="ECO:0000256" key="3">
    <source>
        <dbReference type="ARBA" id="ARBA00022989"/>
    </source>
</evidence>
<comment type="subcellular location">
    <subcellularLocation>
        <location evidence="1">Membrane</location>
        <topology evidence="1">Multi-pass membrane protein</topology>
    </subcellularLocation>
</comment>
<feature type="transmembrane region" description="Helical" evidence="5">
    <location>
        <begin position="169"/>
        <end position="189"/>
    </location>
</feature>
<evidence type="ECO:0000256" key="2">
    <source>
        <dbReference type="ARBA" id="ARBA00022692"/>
    </source>
</evidence>
<dbReference type="RefSeq" id="WP_168149454.1">
    <property type="nucleotide sequence ID" value="NZ_JAAVXB010000012.1"/>
</dbReference>
<keyword evidence="8" id="KW-1185">Reference proteome</keyword>
<evidence type="ECO:0000256" key="5">
    <source>
        <dbReference type="SAM" id="Phobius"/>
    </source>
</evidence>
<sequence length="421" mass="45367">MFNWFRSLNPSEARAFYACFGGWAVDALDTQIFSFLIPVLIATWHMSQGEAGLLGTAALISSAIGGWGAGMLCDRLGRVFIMKLAVAWFVFFTILCGFANSYEQLFVARVLSGIGFGGEWAAGAVLIGETIRPEFRGKAVGTVQSAYSVGYAVAAVMSAVLFSNLPDHLAWRSMFWLGVVPALFVFLLLRNVKDSEVYLSARRQRAAKGTAHVNPLMIFHRSIVKTTIFTSILALGVQAGGFALTLWLPTFLKTVRGFTVAEVGYHMVSFTVGSFFGFLIGAYLSDALGRRLNFLLFAIGNGIMIPAFLYLPSGQAVLFLLDALLGFFCFGIYSALGPYFTELFPSAIRATGQGFSYNFGRGVGAFFPAVVGLLSSAGGLLSLRDALAIAGCGAYFFVLLAIAFLPETRGRDLSEIPDLAP</sequence>
<feature type="transmembrane region" description="Helical" evidence="5">
    <location>
        <begin position="362"/>
        <end position="381"/>
    </location>
</feature>
<feature type="transmembrane region" description="Helical" evidence="5">
    <location>
        <begin position="292"/>
        <end position="311"/>
    </location>
</feature>
<comment type="caution">
    <text evidence="7">The sequence shown here is derived from an EMBL/GenBank/DDBJ whole genome shotgun (WGS) entry which is preliminary data.</text>
</comment>
<dbReference type="PANTHER" id="PTHR23508">
    <property type="entry name" value="CARBOXYLIC ACID TRANSPORTER PROTEIN HOMOLOG"/>
    <property type="match status" value="1"/>
</dbReference>
<keyword evidence="3 5" id="KW-1133">Transmembrane helix</keyword>
<feature type="transmembrane region" description="Helical" evidence="5">
    <location>
        <begin position="106"/>
        <end position="127"/>
    </location>
</feature>
<feature type="transmembrane region" description="Helical" evidence="5">
    <location>
        <begin position="80"/>
        <end position="100"/>
    </location>
</feature>
<gene>
    <name evidence="7" type="ORF">G7Y82_17570</name>
</gene>
<dbReference type="GO" id="GO:0005886">
    <property type="term" value="C:plasma membrane"/>
    <property type="evidence" value="ECO:0007669"/>
    <property type="project" value="TreeGrafter"/>
</dbReference>
<evidence type="ECO:0000313" key="8">
    <source>
        <dbReference type="Proteomes" id="UP000653472"/>
    </source>
</evidence>
<dbReference type="InterPro" id="IPR005829">
    <property type="entry name" value="Sugar_transporter_CS"/>
</dbReference>
<evidence type="ECO:0000256" key="1">
    <source>
        <dbReference type="ARBA" id="ARBA00004141"/>
    </source>
</evidence>
<evidence type="ECO:0000259" key="6">
    <source>
        <dbReference type="PROSITE" id="PS50850"/>
    </source>
</evidence>
<dbReference type="CDD" id="cd17371">
    <property type="entry name" value="MFS_MucK"/>
    <property type="match status" value="1"/>
</dbReference>
<dbReference type="PROSITE" id="PS00216">
    <property type="entry name" value="SUGAR_TRANSPORT_1"/>
    <property type="match status" value="1"/>
</dbReference>
<accession>A0A970B7W8</accession>
<dbReference type="Proteomes" id="UP000653472">
    <property type="component" value="Unassembled WGS sequence"/>
</dbReference>
<feature type="transmembrane region" description="Helical" evidence="5">
    <location>
        <begin position="15"/>
        <end position="41"/>
    </location>
</feature>
<dbReference type="EMBL" id="JAAVXB010000012">
    <property type="protein sequence ID" value="NKF24125.1"/>
    <property type="molecule type" value="Genomic_DNA"/>
</dbReference>